<evidence type="ECO:0000256" key="11">
    <source>
        <dbReference type="RuleBase" id="RU003985"/>
    </source>
</evidence>
<feature type="binding site" evidence="9">
    <location>
        <position position="73"/>
    </location>
    <ligand>
        <name>pyridoxal 5'-phosphate</name>
        <dbReference type="ChEBI" id="CHEBI:597326"/>
    </ligand>
</feature>
<dbReference type="OrthoDB" id="9805733at2"/>
<feature type="modified residue" description="N6-(pyridoxal phosphate)lysine" evidence="10">
    <location>
        <position position="42"/>
    </location>
</feature>
<keyword evidence="14" id="KW-1185">Reference proteome</keyword>
<dbReference type="AlphaFoldDB" id="K0YLH5"/>
<dbReference type="EC" id="2.5.1.47" evidence="3 11"/>
<dbReference type="InterPro" id="IPR036052">
    <property type="entry name" value="TrpB-like_PALP_sf"/>
</dbReference>
<comment type="cofactor">
    <cofactor evidence="1 9 11">
        <name>pyridoxal 5'-phosphate</name>
        <dbReference type="ChEBI" id="CHEBI:597326"/>
    </cofactor>
</comment>
<reference evidence="13 14" key="1">
    <citation type="submission" date="2012-08" db="EMBL/GenBank/DDBJ databases">
        <title>The Genome Sequence of Slackia piriformis YIT 12062.</title>
        <authorList>
            <consortium name="The Broad Institute Genome Sequencing Platform"/>
            <person name="Earl A."/>
            <person name="Ward D."/>
            <person name="Feldgarden M."/>
            <person name="Gevers D."/>
            <person name="Morotomi M."/>
            <person name="Walker B."/>
            <person name="Young S.K."/>
            <person name="Zeng Q."/>
            <person name="Gargeya S."/>
            <person name="Fitzgerald M."/>
            <person name="Haas B."/>
            <person name="Abouelleil A."/>
            <person name="Alvarado L."/>
            <person name="Arachchi H.M."/>
            <person name="Berlin A.M."/>
            <person name="Chapman S.B."/>
            <person name="Goldberg J."/>
            <person name="Griggs A."/>
            <person name="Gujja S."/>
            <person name="Hansen M."/>
            <person name="Howarth C."/>
            <person name="Imamovic A."/>
            <person name="Larimer J."/>
            <person name="McCowen C."/>
            <person name="Montmayeur A."/>
            <person name="Murphy C."/>
            <person name="Neiman D."/>
            <person name="Pearson M."/>
            <person name="Priest M."/>
            <person name="Roberts A."/>
            <person name="Saif S."/>
            <person name="Shea T."/>
            <person name="Sisk P."/>
            <person name="Sykes S."/>
            <person name="Wortman J."/>
            <person name="Nusbaum C."/>
            <person name="Birren B."/>
        </authorList>
    </citation>
    <scope>NUCLEOTIDE SEQUENCE [LARGE SCALE GENOMIC DNA]</scope>
    <source>
        <strain evidence="13 14">YIT 12062</strain>
    </source>
</reference>
<dbReference type="InterPro" id="IPR001216">
    <property type="entry name" value="P-phosphate_BS"/>
</dbReference>
<dbReference type="PROSITE" id="PS00165">
    <property type="entry name" value="DEHYDRATASE_SER_THR"/>
    <property type="match status" value="1"/>
</dbReference>
<dbReference type="Pfam" id="PF00291">
    <property type="entry name" value="PALP"/>
    <property type="match status" value="1"/>
</dbReference>
<dbReference type="EMBL" id="ADMD01000001">
    <property type="protein sequence ID" value="EJZ84452.1"/>
    <property type="molecule type" value="Genomic_DNA"/>
</dbReference>
<dbReference type="Gene3D" id="3.40.50.1100">
    <property type="match status" value="2"/>
</dbReference>
<organism evidence="13 14">
    <name type="scientific">Slackia piriformis YIT 12062</name>
    <dbReference type="NCBI Taxonomy" id="742818"/>
    <lineage>
        <taxon>Bacteria</taxon>
        <taxon>Bacillati</taxon>
        <taxon>Actinomycetota</taxon>
        <taxon>Coriobacteriia</taxon>
        <taxon>Eggerthellales</taxon>
        <taxon>Eggerthellaceae</taxon>
        <taxon>Slackia</taxon>
    </lineage>
</organism>
<dbReference type="GO" id="GO:0006535">
    <property type="term" value="P:cysteine biosynthetic process from serine"/>
    <property type="evidence" value="ECO:0007669"/>
    <property type="project" value="UniProtKB-UniRule"/>
</dbReference>
<evidence type="ECO:0000256" key="8">
    <source>
        <dbReference type="ARBA" id="ARBA00047931"/>
    </source>
</evidence>
<feature type="binding site" evidence="9">
    <location>
        <position position="284"/>
    </location>
    <ligand>
        <name>pyridoxal 5'-phosphate</name>
        <dbReference type="ChEBI" id="CHEBI:597326"/>
    </ligand>
</feature>
<evidence type="ECO:0000313" key="14">
    <source>
        <dbReference type="Proteomes" id="UP000006069"/>
    </source>
</evidence>
<protein>
    <recommendedName>
        <fullName evidence="3 11">Cysteine synthase</fullName>
        <ecNumber evidence="3 11">2.5.1.47</ecNumber>
    </recommendedName>
</protein>
<comment type="caution">
    <text evidence="13">The sequence shown here is derived from an EMBL/GenBank/DDBJ whole genome shotgun (WGS) entry which is preliminary data.</text>
</comment>
<evidence type="ECO:0000256" key="4">
    <source>
        <dbReference type="ARBA" id="ARBA00022605"/>
    </source>
</evidence>
<name>K0YLH5_9ACTN</name>
<gene>
    <name evidence="13" type="ORF">HMPREF9451_00053</name>
</gene>
<sequence length="325" mass="34030">MTEHVSATIGETPLIKLERLSEEVGATVYVKFEASNPGGSIKDRAAMNMIDAAEARGEIAPGRSVLVEPTSGNTGIGIAMIGAARGYDVVLTMPESMSKERRMLLAAYGAKLVLTPAAEGMAGALAEAERIERETSGAWIVGQFTNPDNPAAHEKTTGPEIKKALGGVNPDYVVAAAGTGGTVSGVAHFFNGHGKFRPGGLVDLVGERVRIYAVEPDESPLISQSLAGEELTPAPHGIQGIGANFVPETLDLDVLDGALRVTTEEAYEQARYMANVEALLVGISSGANIAGVRKLIEQHPEAKGSTIVTFAVDTGERYLSTSLFE</sequence>
<evidence type="ECO:0000259" key="12">
    <source>
        <dbReference type="Pfam" id="PF00291"/>
    </source>
</evidence>
<dbReference type="NCBIfam" id="TIGR01136">
    <property type="entry name" value="cysKM"/>
    <property type="match status" value="1"/>
</dbReference>
<accession>K0YLH5</accession>
<dbReference type="GO" id="GO:0004124">
    <property type="term" value="F:cysteine synthase activity"/>
    <property type="evidence" value="ECO:0007669"/>
    <property type="project" value="UniProtKB-UniRule"/>
</dbReference>
<dbReference type="FunFam" id="3.40.50.1100:FF:000003">
    <property type="entry name" value="Cystathionine beta-synthase"/>
    <property type="match status" value="1"/>
</dbReference>
<dbReference type="NCBIfam" id="TIGR01139">
    <property type="entry name" value="cysK"/>
    <property type="match status" value="1"/>
</dbReference>
<comment type="similarity">
    <text evidence="2 11">Belongs to the cysteine synthase/cystathionine beta-synthase family.</text>
</comment>
<evidence type="ECO:0000256" key="10">
    <source>
        <dbReference type="PIRSR" id="PIRSR605856-51"/>
    </source>
</evidence>
<dbReference type="eggNOG" id="COG0031">
    <property type="taxonomic scope" value="Bacteria"/>
</dbReference>
<evidence type="ECO:0000313" key="13">
    <source>
        <dbReference type="EMBL" id="EJZ84452.1"/>
    </source>
</evidence>
<keyword evidence="6 9" id="KW-0663">Pyridoxal phosphate</keyword>
<evidence type="ECO:0000256" key="5">
    <source>
        <dbReference type="ARBA" id="ARBA00022679"/>
    </source>
</evidence>
<evidence type="ECO:0000256" key="9">
    <source>
        <dbReference type="PIRSR" id="PIRSR605856-50"/>
    </source>
</evidence>
<dbReference type="CDD" id="cd01561">
    <property type="entry name" value="CBS_like"/>
    <property type="match status" value="1"/>
</dbReference>
<dbReference type="SUPFAM" id="SSF53686">
    <property type="entry name" value="Tryptophan synthase beta subunit-like PLP-dependent enzymes"/>
    <property type="match status" value="1"/>
</dbReference>
<keyword evidence="4 11" id="KW-0028">Amino-acid biosynthesis</keyword>
<evidence type="ECO:0000256" key="6">
    <source>
        <dbReference type="ARBA" id="ARBA00022898"/>
    </source>
</evidence>
<dbReference type="InterPro" id="IPR001926">
    <property type="entry name" value="TrpB-like_PALP"/>
</dbReference>
<dbReference type="InParanoid" id="K0YLH5"/>
<dbReference type="PATRIC" id="fig|742818.3.peg.56"/>
<dbReference type="InterPro" id="IPR005856">
    <property type="entry name" value="Cys_synth"/>
</dbReference>
<dbReference type="PROSITE" id="PS00901">
    <property type="entry name" value="CYS_SYNTHASE"/>
    <property type="match status" value="1"/>
</dbReference>
<keyword evidence="5 11" id="KW-0808">Transferase</keyword>
<dbReference type="HOGENOM" id="CLU_021018_1_0_11"/>
<feature type="binding site" evidence="9">
    <location>
        <begin position="178"/>
        <end position="182"/>
    </location>
    <ligand>
        <name>pyridoxal 5'-phosphate</name>
        <dbReference type="ChEBI" id="CHEBI:597326"/>
    </ligand>
</feature>
<evidence type="ECO:0000256" key="7">
    <source>
        <dbReference type="ARBA" id="ARBA00023192"/>
    </source>
</evidence>
<evidence type="ECO:0000256" key="1">
    <source>
        <dbReference type="ARBA" id="ARBA00001933"/>
    </source>
</evidence>
<dbReference type="InterPro" id="IPR005859">
    <property type="entry name" value="CysK"/>
</dbReference>
<dbReference type="PANTHER" id="PTHR10314">
    <property type="entry name" value="CYSTATHIONINE BETA-SYNTHASE"/>
    <property type="match status" value="1"/>
</dbReference>
<evidence type="ECO:0000256" key="2">
    <source>
        <dbReference type="ARBA" id="ARBA00007103"/>
    </source>
</evidence>
<dbReference type="GO" id="GO:0030170">
    <property type="term" value="F:pyridoxal phosphate binding"/>
    <property type="evidence" value="ECO:0007669"/>
    <property type="project" value="InterPro"/>
</dbReference>
<dbReference type="RefSeq" id="WP_009138294.1">
    <property type="nucleotide sequence ID" value="NZ_JH815198.1"/>
</dbReference>
<feature type="domain" description="Tryptophan synthase beta chain-like PALP" evidence="12">
    <location>
        <begin position="6"/>
        <end position="310"/>
    </location>
</feature>
<proteinExistence type="inferred from homology"/>
<keyword evidence="7 11" id="KW-0198">Cysteine biosynthesis</keyword>
<dbReference type="Proteomes" id="UP000006069">
    <property type="component" value="Unassembled WGS sequence"/>
</dbReference>
<comment type="catalytic activity">
    <reaction evidence="8 11">
        <text>O-acetyl-L-serine + hydrogen sulfide = L-cysteine + acetate</text>
        <dbReference type="Rhea" id="RHEA:14829"/>
        <dbReference type="ChEBI" id="CHEBI:29919"/>
        <dbReference type="ChEBI" id="CHEBI:30089"/>
        <dbReference type="ChEBI" id="CHEBI:35235"/>
        <dbReference type="ChEBI" id="CHEBI:58340"/>
        <dbReference type="EC" id="2.5.1.47"/>
    </reaction>
</comment>
<evidence type="ECO:0000256" key="3">
    <source>
        <dbReference type="ARBA" id="ARBA00012681"/>
    </source>
</evidence>
<dbReference type="InterPro" id="IPR050214">
    <property type="entry name" value="Cys_Synth/Cystath_Beta-Synth"/>
</dbReference>
<dbReference type="InterPro" id="IPR000634">
    <property type="entry name" value="Ser/Thr_deHydtase_PyrdxlP-BS"/>
</dbReference>